<dbReference type="EMBL" id="CM000781">
    <property type="protein sequence ID" value="AQK70162.1"/>
    <property type="molecule type" value="Genomic_DNA"/>
</dbReference>
<dbReference type="Pfam" id="PF00443">
    <property type="entry name" value="UCH"/>
    <property type="match status" value="1"/>
</dbReference>
<dbReference type="InterPro" id="IPR018200">
    <property type="entry name" value="USP_CS"/>
</dbReference>
<dbReference type="OrthoDB" id="420187at2759"/>
<dbReference type="InterPro" id="IPR002893">
    <property type="entry name" value="Znf_MYND"/>
</dbReference>
<feature type="domain" description="MYND-type" evidence="9">
    <location>
        <begin position="88"/>
        <end position="125"/>
    </location>
</feature>
<protein>
    <submittedName>
        <fullName evidence="10">Ubiquitin carboxyl-terminal hydrolase 15</fullName>
    </submittedName>
</protein>
<keyword evidence="7" id="KW-0472">Membrane</keyword>
<evidence type="ECO:0000259" key="9">
    <source>
        <dbReference type="PROSITE" id="PS50865"/>
    </source>
</evidence>
<evidence type="ECO:0000256" key="1">
    <source>
        <dbReference type="ARBA" id="ARBA00009085"/>
    </source>
</evidence>
<dbReference type="InterPro" id="IPR028889">
    <property type="entry name" value="USP"/>
</dbReference>
<accession>A0A1D6H5U8</accession>
<dbReference type="FunCoup" id="A0A1D6H5U8">
    <property type="interactions" value="99"/>
</dbReference>
<dbReference type="ExpressionAtlas" id="A0A1D6H5U8">
    <property type="expression patterns" value="baseline and differential"/>
</dbReference>
<feature type="compositionally biased region" description="Polar residues" evidence="6">
    <location>
        <begin position="332"/>
        <end position="353"/>
    </location>
</feature>
<dbReference type="InterPro" id="IPR050164">
    <property type="entry name" value="Peptidase_C19"/>
</dbReference>
<keyword evidence="3 5" id="KW-0863">Zinc-finger</keyword>
<evidence type="ECO:0000256" key="3">
    <source>
        <dbReference type="ARBA" id="ARBA00022771"/>
    </source>
</evidence>
<feature type="region of interest" description="Disordered" evidence="6">
    <location>
        <begin position="256"/>
        <end position="275"/>
    </location>
</feature>
<evidence type="ECO:0000313" key="10">
    <source>
        <dbReference type="EMBL" id="AQK70162.1"/>
    </source>
</evidence>
<dbReference type="AlphaFoldDB" id="A0A1D6H5U8"/>
<dbReference type="GO" id="GO:0004843">
    <property type="term" value="F:cysteine-type deubiquitinase activity"/>
    <property type="evidence" value="ECO:0007669"/>
    <property type="project" value="InterPro"/>
</dbReference>
<evidence type="ECO:0000256" key="4">
    <source>
        <dbReference type="ARBA" id="ARBA00022833"/>
    </source>
</evidence>
<keyword evidence="7" id="KW-1133">Transmembrane helix</keyword>
<feature type="compositionally biased region" description="Polar residues" evidence="6">
    <location>
        <begin position="258"/>
        <end position="267"/>
    </location>
</feature>
<dbReference type="STRING" id="4577.A0A1D6H5U8"/>
<dbReference type="InParanoid" id="A0A1D6H5U8"/>
<feature type="region of interest" description="Disordered" evidence="6">
    <location>
        <begin position="331"/>
        <end position="383"/>
    </location>
</feature>
<feature type="compositionally biased region" description="Low complexity" evidence="6">
    <location>
        <begin position="368"/>
        <end position="380"/>
    </location>
</feature>
<dbReference type="OMA" id="HECARCS"/>
<evidence type="ECO:0000256" key="2">
    <source>
        <dbReference type="ARBA" id="ARBA00022723"/>
    </source>
</evidence>
<evidence type="ECO:0000259" key="8">
    <source>
        <dbReference type="PROSITE" id="PS50235"/>
    </source>
</evidence>
<dbReference type="SUPFAM" id="SSF144232">
    <property type="entry name" value="HIT/MYND zinc finger-like"/>
    <property type="match status" value="1"/>
</dbReference>
<keyword evidence="7" id="KW-0812">Transmembrane</keyword>
<dbReference type="PANTHER" id="PTHR24006:SF685">
    <property type="entry name" value="UBIQUITIN CARBOXYL-TERMINAL HYDROLASE 15"/>
    <property type="match status" value="1"/>
</dbReference>
<reference evidence="10" key="1">
    <citation type="submission" date="2015-12" db="EMBL/GenBank/DDBJ databases">
        <title>Update maize B73 reference genome by single molecule sequencing technologies.</title>
        <authorList>
            <consortium name="Maize Genome Sequencing Project"/>
            <person name="Ware D."/>
        </authorList>
    </citation>
    <scope>NUCLEOTIDE SEQUENCE</scope>
    <source>
        <tissue evidence="10">Seedling</tissue>
    </source>
</reference>
<dbReference type="PROSITE" id="PS00972">
    <property type="entry name" value="USP_1"/>
    <property type="match status" value="1"/>
</dbReference>
<comment type="similarity">
    <text evidence="1">Belongs to the peptidase C19 family.</text>
</comment>
<dbReference type="Gene3D" id="6.10.140.2220">
    <property type="match status" value="1"/>
</dbReference>
<dbReference type="FunFam" id="6.10.140.2220:FF:000006">
    <property type="entry name" value="Ubiquitin carboxyl-terminal hydrolase 15"/>
    <property type="match status" value="1"/>
</dbReference>
<evidence type="ECO:0000256" key="5">
    <source>
        <dbReference type="PROSITE-ProRule" id="PRU00134"/>
    </source>
</evidence>
<dbReference type="SUPFAM" id="SSF54001">
    <property type="entry name" value="Cysteine proteinases"/>
    <property type="match status" value="1"/>
</dbReference>
<dbReference type="IntAct" id="A0A1D6H5U8">
    <property type="interactions" value="3"/>
</dbReference>
<evidence type="ECO:0000256" key="6">
    <source>
        <dbReference type="SAM" id="MobiDB-lite"/>
    </source>
</evidence>
<feature type="compositionally biased region" description="Basic and acidic residues" evidence="6">
    <location>
        <begin position="354"/>
        <end position="366"/>
    </location>
</feature>
<proteinExistence type="inferred from homology"/>
<dbReference type="Pfam" id="PF01753">
    <property type="entry name" value="zf-MYND"/>
    <property type="match status" value="1"/>
</dbReference>
<name>A0A1D6H5U8_MAIZE</name>
<dbReference type="InterPro" id="IPR038765">
    <property type="entry name" value="Papain-like_cys_pep_sf"/>
</dbReference>
<keyword evidence="4" id="KW-0862">Zinc</keyword>
<feature type="domain" description="USP" evidence="8">
    <location>
        <begin position="437"/>
        <end position="776"/>
    </location>
</feature>
<keyword evidence="10" id="KW-0378">Hydrolase</keyword>
<dbReference type="PROSITE" id="PS50865">
    <property type="entry name" value="ZF_MYND_2"/>
    <property type="match status" value="1"/>
</dbReference>
<evidence type="ECO:0000256" key="7">
    <source>
        <dbReference type="SAM" id="Phobius"/>
    </source>
</evidence>
<dbReference type="Gene3D" id="3.90.70.10">
    <property type="entry name" value="Cysteine proteinases"/>
    <property type="match status" value="1"/>
</dbReference>
<dbReference type="InterPro" id="IPR001394">
    <property type="entry name" value="Peptidase_C19_UCH"/>
</dbReference>
<dbReference type="CDD" id="cd02661">
    <property type="entry name" value="Peptidase_C19E"/>
    <property type="match status" value="1"/>
</dbReference>
<dbReference type="GO" id="GO:0008270">
    <property type="term" value="F:zinc ion binding"/>
    <property type="evidence" value="ECO:0007669"/>
    <property type="project" value="UniProtKB-KW"/>
</dbReference>
<organism evidence="10">
    <name type="scientific">Zea mays</name>
    <name type="common">Maize</name>
    <dbReference type="NCBI Taxonomy" id="4577"/>
    <lineage>
        <taxon>Eukaryota</taxon>
        <taxon>Viridiplantae</taxon>
        <taxon>Streptophyta</taxon>
        <taxon>Embryophyta</taxon>
        <taxon>Tracheophyta</taxon>
        <taxon>Spermatophyta</taxon>
        <taxon>Magnoliopsida</taxon>
        <taxon>Liliopsida</taxon>
        <taxon>Poales</taxon>
        <taxon>Poaceae</taxon>
        <taxon>PACMAD clade</taxon>
        <taxon>Panicoideae</taxon>
        <taxon>Andropogonodae</taxon>
        <taxon>Andropogoneae</taxon>
        <taxon>Tripsacinae</taxon>
        <taxon>Zea</taxon>
    </lineage>
</organism>
<gene>
    <name evidence="10" type="ORF">ZEAMMB73_Zm00001d016165</name>
</gene>
<dbReference type="SMR" id="A0A1D6H5U8"/>
<sequence length="1006" mass="111458">MLQPREADVPALFLVFIVLPVVAYFLLGRWHDSASKKARASVLAQRAAEEAYREETMACPDIIPPGPSLRTMPYFKPAPSLRQEYHECATCHAPAKTRCSRCKSVRYCSGKCQIVHWRQGHKETCQKWLGSGSSSFGGSSTEATEQMPFLANLNSPLPGGDIHLRDMNFDTLSEPSFPTTDGYNLDTDPFPADRSNMNRSNQGIHMSENGAVGVSFEKNNYNAADEIHSSEILSGNKVSNNYFGSDAMSGNGDATYPAKSNAQQPSSCAPDVRKQSKASITVYQPDMSVYLTSDMVSSCEGSYVSAGEPLQRSLSSGRTIGKVTVVNKRPSYPSSKVVSAQKSQDKVSTSYQNDAHEKNPCNKNDQRSTPTCESSQSTSSNLLKSGTSKVEVLKKPSKFLKTSLVALINDNKRNKVLFPYEDIVKFFQYEARGVSPRGLFNCGNSCYANAVLQCLMCTKPLMIYLLLRLHSKDCNTIISNSCPHPLLEILMCTLYFFLFDLSYYFIGCSKNWCLMCELEQYASTLRESGGPLSPSRILSNLRNIGCRLGGGTQEDAHEFLRHLVMSMQAACLDGLGGEKHVEPSLQETTLIQQMFGGRLKSKVKCLRCYHESERYENIMDLTLEIHGWVESLQDALTQFTAPEDLDGDNMYKCGRCSAYVKARKQLSVHEVPNILTVVLKRFQSGKYGKINKCVTFPDMLDMVPFVTGSGDNPPLYFLYAVVVHVDTENASFSGHYISYVKDMQGTWLRIDDSEVQVVSVNQVMSEGAYMLFYLRSFPRPPRIYIEKGLPVTSAKRHTSKSSKGSKHDRKQTELLFPANDQAYGVYDFRPDGEGYAQDQHAELRSRAFHHADDAFADSVSADFSEATSSEWSLFTSSDESSFTTESTRDSFSVVDYGDNAGLDPISSIFGPSYAPEHGAPGSFVSRTRFSPSSPQTRYFSESTGFVSDSSMPAHPHGIVHRGRYPDSRACASSAEPLASAAHQRSGYGRYPLSRDGFVQTSGFCQM</sequence>
<dbReference type="GO" id="GO:0016579">
    <property type="term" value="P:protein deubiquitination"/>
    <property type="evidence" value="ECO:0007669"/>
    <property type="project" value="InterPro"/>
</dbReference>
<dbReference type="PANTHER" id="PTHR24006">
    <property type="entry name" value="UBIQUITIN CARBOXYL-TERMINAL HYDROLASE"/>
    <property type="match status" value="1"/>
</dbReference>
<keyword evidence="2" id="KW-0479">Metal-binding</keyword>
<dbReference type="PROSITE" id="PS50235">
    <property type="entry name" value="USP_3"/>
    <property type="match status" value="1"/>
</dbReference>
<feature type="transmembrane region" description="Helical" evidence="7">
    <location>
        <begin position="12"/>
        <end position="30"/>
    </location>
</feature>
<dbReference type="EMBL" id="CM000781">
    <property type="protein sequence ID" value="AQK70191.1"/>
    <property type="molecule type" value="Genomic_DNA"/>
</dbReference>